<dbReference type="AlphaFoldDB" id="A0A832H3Q2"/>
<protein>
    <submittedName>
        <fullName evidence="3">Glycosyltransferase family 1 protein</fullName>
    </submittedName>
</protein>
<evidence type="ECO:0000259" key="2">
    <source>
        <dbReference type="Pfam" id="PF13477"/>
    </source>
</evidence>
<reference evidence="3" key="1">
    <citation type="journal article" date="2020" name="mSystems">
        <title>Genome- and Community-Level Interaction Insights into Carbon Utilization and Element Cycling Functions of Hydrothermarchaeota in Hydrothermal Sediment.</title>
        <authorList>
            <person name="Zhou Z."/>
            <person name="Liu Y."/>
            <person name="Xu W."/>
            <person name="Pan J."/>
            <person name="Luo Z.H."/>
            <person name="Li M."/>
        </authorList>
    </citation>
    <scope>NUCLEOTIDE SEQUENCE [LARGE SCALE GENOMIC DNA]</scope>
    <source>
        <strain evidence="3">SpSt-402</strain>
    </source>
</reference>
<dbReference type="Pfam" id="PF00534">
    <property type="entry name" value="Glycos_transf_1"/>
    <property type="match status" value="1"/>
</dbReference>
<evidence type="ECO:0000259" key="1">
    <source>
        <dbReference type="Pfam" id="PF00534"/>
    </source>
</evidence>
<dbReference type="InterPro" id="IPR028098">
    <property type="entry name" value="Glyco_trans_4-like_N"/>
</dbReference>
<proteinExistence type="predicted"/>
<dbReference type="PANTHER" id="PTHR12526:SF638">
    <property type="entry name" value="SPORE COAT PROTEIN SA"/>
    <property type="match status" value="1"/>
</dbReference>
<comment type="caution">
    <text evidence="3">The sequence shown here is derived from an EMBL/GenBank/DDBJ whole genome shotgun (WGS) entry which is preliminary data.</text>
</comment>
<organism evidence="3">
    <name type="scientific">Oscillatoriales cyanobacterium SpSt-402</name>
    <dbReference type="NCBI Taxonomy" id="2282168"/>
    <lineage>
        <taxon>Bacteria</taxon>
        <taxon>Bacillati</taxon>
        <taxon>Cyanobacteriota</taxon>
        <taxon>Cyanophyceae</taxon>
        <taxon>Oscillatoriophycideae</taxon>
        <taxon>Oscillatoriales</taxon>
    </lineage>
</organism>
<name>A0A832H3Q2_9CYAN</name>
<dbReference type="Gene3D" id="3.40.50.2000">
    <property type="entry name" value="Glycogen Phosphorylase B"/>
    <property type="match status" value="2"/>
</dbReference>
<sequence>MSKPPRFLYVANHAGHFILHHLPIVKAVKEAGFEVHIAAPGEPDSLERVMVPDARHLIEGMGFPFHPVTIKRGQVNLTEEVAALYSLYSLYRFLRPDLVYHATIKPVIYGGIISRLTGVPAAINAVTGLGHTFLSSGKRALLLKQLVKLAYRSALGHHNSRVIFQNPDDYRLFVDTGIVEQKRASVIYGSGVNINEFGYSPESDSQPPVVLLASRMLWSKGVGEFVEASAKLQGEGIKARFVLVGDSDPGNPETISRQQLQTWHHSGLVEWWGWRRDMPNVFRQSAVFCLPSFYPEGIPKVLLEAASSGRPIITTATPGCREVVRDNENGLLIPPHDVGALANAIQKLLEDPELRQEMGSRSREIAEREFREEVVTETIVDLCRRLLSEANLEASDKQSDR</sequence>
<gene>
    <name evidence="3" type="ORF">ENR47_03460</name>
</gene>
<keyword evidence="3" id="KW-0808">Transferase</keyword>
<dbReference type="InterPro" id="IPR001296">
    <property type="entry name" value="Glyco_trans_1"/>
</dbReference>
<dbReference type="SUPFAM" id="SSF53756">
    <property type="entry name" value="UDP-Glycosyltransferase/glycogen phosphorylase"/>
    <property type="match status" value="1"/>
</dbReference>
<feature type="domain" description="Glycosyltransferase subfamily 4-like N-terminal" evidence="2">
    <location>
        <begin position="8"/>
        <end position="154"/>
    </location>
</feature>
<accession>A0A832H3Q2</accession>
<dbReference type="PANTHER" id="PTHR12526">
    <property type="entry name" value="GLYCOSYLTRANSFERASE"/>
    <property type="match status" value="1"/>
</dbReference>
<dbReference type="EMBL" id="DSRD01000222">
    <property type="protein sequence ID" value="HGW93331.1"/>
    <property type="molecule type" value="Genomic_DNA"/>
</dbReference>
<evidence type="ECO:0000313" key="3">
    <source>
        <dbReference type="EMBL" id="HGW93331.1"/>
    </source>
</evidence>
<dbReference type="CDD" id="cd03808">
    <property type="entry name" value="GT4_CapM-like"/>
    <property type="match status" value="1"/>
</dbReference>
<dbReference type="GO" id="GO:0016757">
    <property type="term" value="F:glycosyltransferase activity"/>
    <property type="evidence" value="ECO:0007669"/>
    <property type="project" value="InterPro"/>
</dbReference>
<feature type="domain" description="Glycosyl transferase family 1" evidence="1">
    <location>
        <begin position="202"/>
        <end position="364"/>
    </location>
</feature>
<dbReference type="Pfam" id="PF13477">
    <property type="entry name" value="Glyco_trans_4_2"/>
    <property type="match status" value="1"/>
</dbReference>